<evidence type="ECO:0000256" key="15">
    <source>
        <dbReference type="ARBA" id="ARBA00023316"/>
    </source>
</evidence>
<dbReference type="InterPro" id="IPR001264">
    <property type="entry name" value="Glyco_trans_51"/>
</dbReference>
<keyword evidence="15" id="KW-0961">Cell wall biogenesis/degradation</keyword>
<evidence type="ECO:0000256" key="4">
    <source>
        <dbReference type="ARBA" id="ARBA00007739"/>
    </source>
</evidence>
<gene>
    <name evidence="22" type="ORF">I215_04055</name>
</gene>
<keyword evidence="10" id="KW-0378">Hydrolase</keyword>
<dbReference type="Pfam" id="PF00912">
    <property type="entry name" value="Transgly"/>
    <property type="match status" value="1"/>
</dbReference>
<dbReference type="GO" id="GO:0008955">
    <property type="term" value="F:peptidoglycan glycosyltransferase activity"/>
    <property type="evidence" value="ECO:0007669"/>
    <property type="project" value="UniProtKB-EC"/>
</dbReference>
<evidence type="ECO:0000313" key="22">
    <source>
        <dbReference type="EMBL" id="EKF56088.1"/>
    </source>
</evidence>
<dbReference type="PANTHER" id="PTHR32282">
    <property type="entry name" value="BINDING PROTEIN TRANSPEPTIDASE, PUTATIVE-RELATED"/>
    <property type="match status" value="1"/>
</dbReference>
<evidence type="ECO:0000256" key="17">
    <source>
        <dbReference type="ARBA" id="ARBA00049902"/>
    </source>
</evidence>
<dbReference type="SUPFAM" id="SSF56601">
    <property type="entry name" value="beta-lactamase/transpeptidase-like"/>
    <property type="match status" value="1"/>
</dbReference>
<dbReference type="InterPro" id="IPR036950">
    <property type="entry name" value="PBP_transglycosylase"/>
</dbReference>
<keyword evidence="9" id="KW-0808">Transferase</keyword>
<evidence type="ECO:0000259" key="20">
    <source>
        <dbReference type="Pfam" id="PF00905"/>
    </source>
</evidence>
<dbReference type="AlphaFoldDB" id="K2P4X0"/>
<keyword evidence="7" id="KW-0645">Protease</keyword>
<accession>K2P4X0</accession>
<evidence type="ECO:0000256" key="11">
    <source>
        <dbReference type="ARBA" id="ARBA00022960"/>
    </source>
</evidence>
<evidence type="ECO:0000256" key="2">
    <source>
        <dbReference type="ARBA" id="ARBA00004752"/>
    </source>
</evidence>
<evidence type="ECO:0000256" key="1">
    <source>
        <dbReference type="ARBA" id="ARBA00004236"/>
    </source>
</evidence>
<evidence type="ECO:0000256" key="7">
    <source>
        <dbReference type="ARBA" id="ARBA00022670"/>
    </source>
</evidence>
<feature type="domain" description="Penicillin-binding protein transpeptidase" evidence="20">
    <location>
        <begin position="416"/>
        <end position="671"/>
    </location>
</feature>
<dbReference type="Proteomes" id="UP000007364">
    <property type="component" value="Unassembled WGS sequence"/>
</dbReference>
<reference evidence="22 23" key="1">
    <citation type="journal article" date="2012" name="J. Bacteriol.">
        <title>Genome Sequence of Galbibacter marinum Type Strain ck-I2-15.</title>
        <authorList>
            <person name="Lai Q."/>
            <person name="Li C."/>
            <person name="Shao Z."/>
        </authorList>
    </citation>
    <scope>NUCLEOTIDE SEQUENCE [LARGE SCALE GENOMIC DNA]</scope>
    <source>
        <strain evidence="23">ck-I2-15</strain>
    </source>
</reference>
<protein>
    <submittedName>
        <fullName evidence="22">Bifunctional transglycosylase/transpeptidase penicillin-binding protein</fullName>
    </submittedName>
</protein>
<keyword evidence="5" id="KW-1003">Cell membrane</keyword>
<dbReference type="GO" id="GO:0008360">
    <property type="term" value="P:regulation of cell shape"/>
    <property type="evidence" value="ECO:0007669"/>
    <property type="project" value="UniProtKB-KW"/>
</dbReference>
<evidence type="ECO:0000256" key="14">
    <source>
        <dbReference type="ARBA" id="ARBA00023268"/>
    </source>
</evidence>
<keyword evidence="12" id="KW-0573">Peptidoglycan synthesis</keyword>
<keyword evidence="19" id="KW-1133">Transmembrane helix</keyword>
<keyword evidence="14" id="KW-0511">Multifunctional enzyme</keyword>
<keyword evidence="13 19" id="KW-0472">Membrane</keyword>
<keyword evidence="11" id="KW-0133">Cell shape</keyword>
<evidence type="ECO:0000256" key="12">
    <source>
        <dbReference type="ARBA" id="ARBA00022984"/>
    </source>
</evidence>
<dbReference type="GO" id="GO:0030288">
    <property type="term" value="C:outer membrane-bounded periplasmic space"/>
    <property type="evidence" value="ECO:0007669"/>
    <property type="project" value="TreeGrafter"/>
</dbReference>
<evidence type="ECO:0000256" key="8">
    <source>
        <dbReference type="ARBA" id="ARBA00022676"/>
    </source>
</evidence>
<comment type="similarity">
    <text evidence="4">In the N-terminal section; belongs to the glycosyltransferase 51 family.</text>
</comment>
<proteinExistence type="inferred from homology"/>
<feature type="domain" description="Glycosyl transferase family 51" evidence="21">
    <location>
        <begin position="62"/>
        <end position="242"/>
    </location>
</feature>
<dbReference type="GO" id="GO:0009252">
    <property type="term" value="P:peptidoglycan biosynthetic process"/>
    <property type="evidence" value="ECO:0007669"/>
    <property type="project" value="UniProtKB-KW"/>
</dbReference>
<feature type="compositionally biased region" description="Basic residues" evidence="18">
    <location>
        <begin position="747"/>
        <end position="758"/>
    </location>
</feature>
<evidence type="ECO:0000313" key="23">
    <source>
        <dbReference type="Proteomes" id="UP000007364"/>
    </source>
</evidence>
<comment type="caution">
    <text evidence="22">The sequence shown here is derived from an EMBL/GenBank/DDBJ whole genome shotgun (WGS) entry which is preliminary data.</text>
</comment>
<comment type="catalytic activity">
    <reaction evidence="16">
        <text>Preferential cleavage: (Ac)2-L-Lys-D-Ala-|-D-Ala. Also transpeptidation of peptidyl-alanyl moieties that are N-acyl substituents of D-alanine.</text>
        <dbReference type="EC" id="3.4.16.4"/>
    </reaction>
</comment>
<dbReference type="InterPro" id="IPR001460">
    <property type="entry name" value="PCN-bd_Tpept"/>
</dbReference>
<comment type="catalytic activity">
    <reaction evidence="17">
        <text>[GlcNAc-(1-&gt;4)-Mur2Ac(oyl-L-Ala-gamma-D-Glu-L-Lys-D-Ala-D-Ala)](n)-di-trans,octa-cis-undecaprenyl diphosphate + beta-D-GlcNAc-(1-&gt;4)-Mur2Ac(oyl-L-Ala-gamma-D-Glu-L-Lys-D-Ala-D-Ala)-di-trans,octa-cis-undecaprenyl diphosphate = [GlcNAc-(1-&gt;4)-Mur2Ac(oyl-L-Ala-gamma-D-Glu-L-Lys-D-Ala-D-Ala)](n+1)-di-trans,octa-cis-undecaprenyl diphosphate + di-trans,octa-cis-undecaprenyl diphosphate + H(+)</text>
        <dbReference type="Rhea" id="RHEA:23708"/>
        <dbReference type="Rhea" id="RHEA-COMP:9602"/>
        <dbReference type="Rhea" id="RHEA-COMP:9603"/>
        <dbReference type="ChEBI" id="CHEBI:15378"/>
        <dbReference type="ChEBI" id="CHEBI:58405"/>
        <dbReference type="ChEBI" id="CHEBI:60033"/>
        <dbReference type="ChEBI" id="CHEBI:78435"/>
        <dbReference type="EC" id="2.4.99.28"/>
    </reaction>
</comment>
<evidence type="ECO:0000259" key="21">
    <source>
        <dbReference type="Pfam" id="PF00912"/>
    </source>
</evidence>
<dbReference type="InterPro" id="IPR023346">
    <property type="entry name" value="Lysozyme-like_dom_sf"/>
</dbReference>
<dbReference type="Pfam" id="PF00905">
    <property type="entry name" value="Transpeptidase"/>
    <property type="match status" value="1"/>
</dbReference>
<keyword evidence="23" id="KW-1185">Reference proteome</keyword>
<dbReference type="GO" id="GO:0071555">
    <property type="term" value="P:cell wall organization"/>
    <property type="evidence" value="ECO:0007669"/>
    <property type="project" value="UniProtKB-KW"/>
</dbReference>
<dbReference type="STRING" id="555500.I215_04055"/>
<keyword evidence="19" id="KW-0812">Transmembrane</keyword>
<organism evidence="22 23">
    <name type="scientific">Galbibacter marinus</name>
    <dbReference type="NCBI Taxonomy" id="555500"/>
    <lineage>
        <taxon>Bacteria</taxon>
        <taxon>Pseudomonadati</taxon>
        <taxon>Bacteroidota</taxon>
        <taxon>Flavobacteriia</taxon>
        <taxon>Flavobacteriales</taxon>
        <taxon>Flavobacteriaceae</taxon>
        <taxon>Galbibacter</taxon>
    </lineage>
</organism>
<dbReference type="Gene3D" id="1.10.3810.10">
    <property type="entry name" value="Biosynthetic peptidoglycan transglycosylase-like"/>
    <property type="match status" value="1"/>
</dbReference>
<comment type="similarity">
    <text evidence="3">In the C-terminal section; belongs to the transpeptidase family.</text>
</comment>
<dbReference type="Gene3D" id="3.40.710.10">
    <property type="entry name" value="DD-peptidase/beta-lactamase superfamily"/>
    <property type="match status" value="2"/>
</dbReference>
<comment type="subcellular location">
    <subcellularLocation>
        <location evidence="1">Cell membrane</location>
    </subcellularLocation>
</comment>
<evidence type="ECO:0000256" key="10">
    <source>
        <dbReference type="ARBA" id="ARBA00022801"/>
    </source>
</evidence>
<dbReference type="eggNOG" id="COG5009">
    <property type="taxonomic scope" value="Bacteria"/>
</dbReference>
<keyword evidence="6" id="KW-0121">Carboxypeptidase</keyword>
<dbReference type="OrthoDB" id="9766909at2"/>
<dbReference type="SUPFAM" id="SSF53955">
    <property type="entry name" value="Lysozyme-like"/>
    <property type="match status" value="1"/>
</dbReference>
<dbReference type="InterPro" id="IPR012338">
    <property type="entry name" value="Beta-lactam/transpept-like"/>
</dbReference>
<dbReference type="InterPro" id="IPR050396">
    <property type="entry name" value="Glycosyltr_51/Transpeptidase"/>
</dbReference>
<evidence type="ECO:0000256" key="3">
    <source>
        <dbReference type="ARBA" id="ARBA00007090"/>
    </source>
</evidence>
<dbReference type="GO" id="GO:0008658">
    <property type="term" value="F:penicillin binding"/>
    <property type="evidence" value="ECO:0007669"/>
    <property type="project" value="InterPro"/>
</dbReference>
<dbReference type="GO" id="GO:0009002">
    <property type="term" value="F:serine-type D-Ala-D-Ala carboxypeptidase activity"/>
    <property type="evidence" value="ECO:0007669"/>
    <property type="project" value="UniProtKB-EC"/>
</dbReference>
<evidence type="ECO:0000256" key="5">
    <source>
        <dbReference type="ARBA" id="ARBA00022475"/>
    </source>
</evidence>
<dbReference type="RefSeq" id="WP_008990684.1">
    <property type="nucleotide sequence ID" value="NZ_AMSG01000003.1"/>
</dbReference>
<evidence type="ECO:0000256" key="6">
    <source>
        <dbReference type="ARBA" id="ARBA00022645"/>
    </source>
</evidence>
<comment type="pathway">
    <text evidence="2">Cell wall biogenesis; peptidoglycan biosynthesis.</text>
</comment>
<evidence type="ECO:0000256" key="19">
    <source>
        <dbReference type="SAM" id="Phobius"/>
    </source>
</evidence>
<dbReference type="PATRIC" id="fig|555500.3.peg.840"/>
<name>K2P4X0_9FLAO</name>
<dbReference type="GO" id="GO:0006508">
    <property type="term" value="P:proteolysis"/>
    <property type="evidence" value="ECO:0007669"/>
    <property type="project" value="UniProtKB-KW"/>
</dbReference>
<feature type="transmembrane region" description="Helical" evidence="19">
    <location>
        <begin position="12"/>
        <end position="37"/>
    </location>
</feature>
<evidence type="ECO:0000256" key="18">
    <source>
        <dbReference type="SAM" id="MobiDB-lite"/>
    </source>
</evidence>
<evidence type="ECO:0000256" key="9">
    <source>
        <dbReference type="ARBA" id="ARBA00022679"/>
    </source>
</evidence>
<dbReference type="EMBL" id="AMSG01000003">
    <property type="protein sequence ID" value="EKF56088.1"/>
    <property type="molecule type" value="Genomic_DNA"/>
</dbReference>
<dbReference type="PANTHER" id="PTHR32282:SF11">
    <property type="entry name" value="PENICILLIN-BINDING PROTEIN 1B"/>
    <property type="match status" value="1"/>
</dbReference>
<evidence type="ECO:0000256" key="16">
    <source>
        <dbReference type="ARBA" id="ARBA00034000"/>
    </source>
</evidence>
<sequence length="758" mass="85766">MRIKNFINKHKKVILISIAGFCCLLFMFYGSIYFGLWGHIPSKDELSNLDLEQATEILSQDGELLGKLYINDRQPIPFDSIPQHLIDALVATEDARFYEHNGVDVRSLFRVLIKSILLQDDSSGGGSTISQQLAKNLFPRKNLGSLGIVVHKIRETIIAKRLEKVYSKNEILLHYLNTVPFSDNTFGIESAAKHFFNSSTSELTTSQGATLIGSLKATYYYNPKLFPQRSMQRRNVVLSQMKNYGYLDKGVYDTLAKDSITLDIQQYSYNDGLAPYFREHVRLYLKNWLRDYNQNKDSTINVYTDGLKIHTTINYQMQKLAEQAMKEHLGTLQEQFEESYGESAPWLINQALIEEEVKKSPAYKNLIKQGLSEVAVMDSLNKKKEIELFSWKGEQKKNVSSIDSIQHYMKLLNCGFVALNPADGALKVWIGGIDYKHFKYDHVIQSKRQVGSTFKPIVYTTAIENGLDPCTYFSLQEVEYKNLKGWTPKNASDKEQGDYLNYSMEYALSRSINTIAVKVLEEAGIQNTILQAQKMGISSTLPEVPSLALGTAELTVMELAIAYSTYLNHGIPATPKFITKIEDDNGDILFENKTIEQDDTEKEPAISETTREVVLEMMKTTINEGTAQRLRSTFGLKNELAGKTGTTQNNKDAWFVGLTPNLVSVTWVGLNNHQIGFKSTGMGQGANAALPIFGRWMQKMNKATELGTYTKARFEPTSKEVLESLDCNPEKRDGFFKRLFSNPDKTKSRKFKSKTSSK</sequence>
<dbReference type="GO" id="GO:0005886">
    <property type="term" value="C:plasma membrane"/>
    <property type="evidence" value="ECO:0007669"/>
    <property type="project" value="UniProtKB-SubCell"/>
</dbReference>
<keyword evidence="8" id="KW-0328">Glycosyltransferase</keyword>
<evidence type="ECO:0000256" key="13">
    <source>
        <dbReference type="ARBA" id="ARBA00023136"/>
    </source>
</evidence>
<feature type="region of interest" description="Disordered" evidence="18">
    <location>
        <begin position="738"/>
        <end position="758"/>
    </location>
</feature>